<reference evidence="1 2" key="1">
    <citation type="submission" date="2015-07" db="EMBL/GenBank/DDBJ databases">
        <authorList>
            <person name="Noorani M."/>
        </authorList>
    </citation>
    <scope>NUCLEOTIDE SEQUENCE [LARGE SCALE GENOMIC DNA]</scope>
    <source>
        <strain evidence="1 2">KCTC 42284</strain>
    </source>
</reference>
<name>A0A0K0XWC2_9GAMM</name>
<organism evidence="1 2">
    <name type="scientific">Wenzhouxiangella marina</name>
    <dbReference type="NCBI Taxonomy" id="1579979"/>
    <lineage>
        <taxon>Bacteria</taxon>
        <taxon>Pseudomonadati</taxon>
        <taxon>Pseudomonadota</taxon>
        <taxon>Gammaproteobacteria</taxon>
        <taxon>Chromatiales</taxon>
        <taxon>Wenzhouxiangellaceae</taxon>
        <taxon>Wenzhouxiangella</taxon>
    </lineage>
</organism>
<dbReference type="OrthoDB" id="5957597at2"/>
<evidence type="ECO:0000313" key="2">
    <source>
        <dbReference type="Proteomes" id="UP000066624"/>
    </source>
</evidence>
<protein>
    <submittedName>
        <fullName evidence="1">Uncharacterized protein</fullName>
    </submittedName>
</protein>
<dbReference type="Proteomes" id="UP000066624">
    <property type="component" value="Chromosome"/>
</dbReference>
<gene>
    <name evidence="1" type="ORF">WM2015_1608</name>
</gene>
<dbReference type="AlphaFoldDB" id="A0A0K0XWC2"/>
<dbReference type="STRING" id="1579979.WM2015_1608"/>
<accession>A0A0K0XWC2</accession>
<keyword evidence="2" id="KW-1185">Reference proteome</keyword>
<sequence length="96" mass="10763">MINKLLLAVALCGPMLSSGLKAEDHRHFSPEPGQGLTIYHDVNPLTRTHRAAAAMTELHAEYYERGYTVIDVEPYVEDGDLKGFFITYVARDNDQP</sequence>
<dbReference type="KEGG" id="wma:WM2015_1608"/>
<dbReference type="EMBL" id="CP012154">
    <property type="protein sequence ID" value="AKS41978.1"/>
    <property type="molecule type" value="Genomic_DNA"/>
</dbReference>
<evidence type="ECO:0000313" key="1">
    <source>
        <dbReference type="EMBL" id="AKS41978.1"/>
    </source>
</evidence>
<dbReference type="RefSeq" id="WP_049725575.1">
    <property type="nucleotide sequence ID" value="NZ_CP012154.1"/>
</dbReference>
<proteinExistence type="predicted"/>